<gene>
    <name evidence="1" type="ORF">OS493_015730</name>
</gene>
<keyword evidence="2" id="KW-1185">Reference proteome</keyword>
<protein>
    <submittedName>
        <fullName evidence="1">Uncharacterized protein</fullName>
    </submittedName>
</protein>
<accession>A0A9X0CL08</accession>
<dbReference type="OrthoDB" id="5978806at2759"/>
<sequence>MWHTCTELLSGTTNQFQEKIDNRLTWLTQHLGGTGDKLRQTAATAFQLGVQWSLSFSLKGNVKVLHQEKMLIDSGRRQLKEMAKTVKEKLENVTKEFQKQDVDAG</sequence>
<comment type="caution">
    <text evidence="1">The sequence shown here is derived from an EMBL/GenBank/DDBJ whole genome shotgun (WGS) entry which is preliminary data.</text>
</comment>
<name>A0A9X0CL08_9CNID</name>
<evidence type="ECO:0000313" key="2">
    <source>
        <dbReference type="Proteomes" id="UP001163046"/>
    </source>
</evidence>
<proteinExistence type="predicted"/>
<dbReference type="Proteomes" id="UP001163046">
    <property type="component" value="Unassembled WGS sequence"/>
</dbReference>
<organism evidence="1 2">
    <name type="scientific">Desmophyllum pertusum</name>
    <dbReference type="NCBI Taxonomy" id="174260"/>
    <lineage>
        <taxon>Eukaryota</taxon>
        <taxon>Metazoa</taxon>
        <taxon>Cnidaria</taxon>
        <taxon>Anthozoa</taxon>
        <taxon>Hexacorallia</taxon>
        <taxon>Scleractinia</taxon>
        <taxon>Caryophylliina</taxon>
        <taxon>Caryophylliidae</taxon>
        <taxon>Desmophyllum</taxon>
    </lineage>
</organism>
<evidence type="ECO:0000313" key="1">
    <source>
        <dbReference type="EMBL" id="KAJ7360622.1"/>
    </source>
</evidence>
<dbReference type="EMBL" id="MU827309">
    <property type="protein sequence ID" value="KAJ7360622.1"/>
    <property type="molecule type" value="Genomic_DNA"/>
</dbReference>
<dbReference type="AlphaFoldDB" id="A0A9X0CL08"/>
<reference evidence="1" key="1">
    <citation type="submission" date="2023-01" db="EMBL/GenBank/DDBJ databases">
        <title>Genome assembly of the deep-sea coral Lophelia pertusa.</title>
        <authorList>
            <person name="Herrera S."/>
            <person name="Cordes E."/>
        </authorList>
    </citation>
    <scope>NUCLEOTIDE SEQUENCE</scope>
    <source>
        <strain evidence="1">USNM1676648</strain>
        <tissue evidence="1">Polyp</tissue>
    </source>
</reference>